<dbReference type="EMBL" id="CM023486">
    <property type="protein sequence ID" value="KAH6928871.1"/>
    <property type="molecule type" value="Genomic_DNA"/>
</dbReference>
<evidence type="ECO:0000313" key="1">
    <source>
        <dbReference type="EMBL" id="KAH6928871.1"/>
    </source>
</evidence>
<proteinExistence type="predicted"/>
<evidence type="ECO:0000313" key="2">
    <source>
        <dbReference type="Proteomes" id="UP000821845"/>
    </source>
</evidence>
<keyword evidence="2" id="KW-1185">Reference proteome</keyword>
<gene>
    <name evidence="1" type="ORF">HPB50_020604</name>
</gene>
<reference evidence="1" key="1">
    <citation type="submission" date="2020-05" db="EMBL/GenBank/DDBJ databases">
        <title>Large-scale comparative analyses of tick genomes elucidate their genetic diversity and vector capacities.</title>
        <authorList>
            <person name="Jia N."/>
            <person name="Wang J."/>
            <person name="Shi W."/>
            <person name="Du L."/>
            <person name="Sun Y."/>
            <person name="Zhan W."/>
            <person name="Jiang J."/>
            <person name="Wang Q."/>
            <person name="Zhang B."/>
            <person name="Ji P."/>
            <person name="Sakyi L.B."/>
            <person name="Cui X."/>
            <person name="Yuan T."/>
            <person name="Jiang B."/>
            <person name="Yang W."/>
            <person name="Lam T.T.-Y."/>
            <person name="Chang Q."/>
            <person name="Ding S."/>
            <person name="Wang X."/>
            <person name="Zhu J."/>
            <person name="Ruan X."/>
            <person name="Zhao L."/>
            <person name="Wei J."/>
            <person name="Que T."/>
            <person name="Du C."/>
            <person name="Cheng J."/>
            <person name="Dai P."/>
            <person name="Han X."/>
            <person name="Huang E."/>
            <person name="Gao Y."/>
            <person name="Liu J."/>
            <person name="Shao H."/>
            <person name="Ye R."/>
            <person name="Li L."/>
            <person name="Wei W."/>
            <person name="Wang X."/>
            <person name="Wang C."/>
            <person name="Yang T."/>
            <person name="Huo Q."/>
            <person name="Li W."/>
            <person name="Guo W."/>
            <person name="Chen H."/>
            <person name="Zhou L."/>
            <person name="Ni X."/>
            <person name="Tian J."/>
            <person name="Zhou Y."/>
            <person name="Sheng Y."/>
            <person name="Liu T."/>
            <person name="Pan Y."/>
            <person name="Xia L."/>
            <person name="Li J."/>
            <person name="Zhao F."/>
            <person name="Cao W."/>
        </authorList>
    </citation>
    <scope>NUCLEOTIDE SEQUENCE</scope>
    <source>
        <strain evidence="1">Hyas-2018</strain>
    </source>
</reference>
<organism evidence="1 2">
    <name type="scientific">Hyalomma asiaticum</name>
    <name type="common">Tick</name>
    <dbReference type="NCBI Taxonomy" id="266040"/>
    <lineage>
        <taxon>Eukaryota</taxon>
        <taxon>Metazoa</taxon>
        <taxon>Ecdysozoa</taxon>
        <taxon>Arthropoda</taxon>
        <taxon>Chelicerata</taxon>
        <taxon>Arachnida</taxon>
        <taxon>Acari</taxon>
        <taxon>Parasitiformes</taxon>
        <taxon>Ixodida</taxon>
        <taxon>Ixodoidea</taxon>
        <taxon>Ixodidae</taxon>
        <taxon>Hyalomminae</taxon>
        <taxon>Hyalomma</taxon>
    </lineage>
</organism>
<protein>
    <submittedName>
        <fullName evidence="1">Uncharacterized protein</fullName>
    </submittedName>
</protein>
<name>A0ACB7S470_HYAAI</name>
<comment type="caution">
    <text evidence="1">The sequence shown here is derived from an EMBL/GenBank/DDBJ whole genome shotgun (WGS) entry which is preliminary data.</text>
</comment>
<accession>A0ACB7S470</accession>
<sequence length="95" mass="10091">MDTIRVIGTQRDPAGFGGNETGGRRPAFPELCYGQRWLPLDAGGLMSEEKKRAEARPGSSQKGSRSRAARLKSAVVGAHPSVPADTLASRERSAV</sequence>
<dbReference type="Proteomes" id="UP000821845">
    <property type="component" value="Chromosome 6"/>
</dbReference>